<comment type="similarity">
    <text evidence="2 12">Belongs to the CybS family.</text>
</comment>
<keyword evidence="9 12" id="KW-0472">Membrane</keyword>
<name>A0A060TDL8_BLAAD</name>
<evidence type="ECO:0000256" key="11">
    <source>
        <dbReference type="PIRSR" id="PIRSR607992-2"/>
    </source>
</evidence>
<gene>
    <name evidence="13" type="ORF">GNLVRS02_ARAD1D08118g</name>
</gene>
<organism evidence="13">
    <name type="scientific">Blastobotrys adeninivorans</name>
    <name type="common">Yeast</name>
    <name type="synonym">Arxula adeninivorans</name>
    <dbReference type="NCBI Taxonomy" id="409370"/>
    <lineage>
        <taxon>Eukaryota</taxon>
        <taxon>Fungi</taxon>
        <taxon>Dikarya</taxon>
        <taxon>Ascomycota</taxon>
        <taxon>Saccharomycotina</taxon>
        <taxon>Dipodascomycetes</taxon>
        <taxon>Dipodascales</taxon>
        <taxon>Trichomonascaceae</taxon>
        <taxon>Blastobotrys</taxon>
    </lineage>
</organism>
<dbReference type="InterPro" id="IPR034804">
    <property type="entry name" value="SQR/QFR_C/D"/>
</dbReference>
<evidence type="ECO:0000256" key="4">
    <source>
        <dbReference type="ARBA" id="ARBA00022692"/>
    </source>
</evidence>
<dbReference type="PANTHER" id="PTHR13337">
    <property type="entry name" value="SUCCINATE DEHYDROGENASE"/>
    <property type="match status" value="1"/>
</dbReference>
<dbReference type="EMBL" id="HG937694">
    <property type="protein sequence ID" value="CDP37291.1"/>
    <property type="molecule type" value="Genomic_DNA"/>
</dbReference>
<dbReference type="Gene3D" id="1.20.1300.10">
    <property type="entry name" value="Fumarate reductase/succinate dehydrogenase, transmembrane subunit"/>
    <property type="match status" value="1"/>
</dbReference>
<evidence type="ECO:0000313" key="13">
    <source>
        <dbReference type="EMBL" id="CDP37291.1"/>
    </source>
</evidence>
<dbReference type="AlphaFoldDB" id="A0A060TDL8"/>
<keyword evidence="11" id="KW-0479">Metal-binding</keyword>
<evidence type="ECO:0000256" key="3">
    <source>
        <dbReference type="ARBA" id="ARBA00022448"/>
    </source>
</evidence>
<keyword evidence="3" id="KW-0813">Transport</keyword>
<dbReference type="GO" id="GO:0048039">
    <property type="term" value="F:ubiquinone binding"/>
    <property type="evidence" value="ECO:0007669"/>
    <property type="project" value="TreeGrafter"/>
</dbReference>
<dbReference type="PANTHER" id="PTHR13337:SF2">
    <property type="entry name" value="SUCCINATE DEHYDROGENASE [UBIQUINONE] CYTOCHROME B SMALL SUBUNIT, MITOCHONDRIAL"/>
    <property type="match status" value="1"/>
</dbReference>
<dbReference type="GO" id="GO:0020037">
    <property type="term" value="F:heme binding"/>
    <property type="evidence" value="ECO:0007669"/>
    <property type="project" value="TreeGrafter"/>
</dbReference>
<evidence type="ECO:0000256" key="12">
    <source>
        <dbReference type="RuleBase" id="RU364031"/>
    </source>
</evidence>
<dbReference type="GO" id="GO:0006121">
    <property type="term" value="P:mitochondrial electron transport, succinate to ubiquinone"/>
    <property type="evidence" value="ECO:0007669"/>
    <property type="project" value="TreeGrafter"/>
</dbReference>
<feature type="binding site" description="axial binding residue" evidence="11">
    <location>
        <position position="101"/>
    </location>
    <ligand>
        <name>heme b</name>
        <dbReference type="ChEBI" id="CHEBI:60344"/>
        <note>ligand shared with SDHC</note>
    </ligand>
    <ligandPart>
        <name>Fe</name>
        <dbReference type="ChEBI" id="CHEBI:18248"/>
    </ligandPart>
</feature>
<keyword evidence="7" id="KW-1133">Transmembrane helix</keyword>
<proteinExistence type="inferred from homology"/>
<evidence type="ECO:0000256" key="1">
    <source>
        <dbReference type="ARBA" id="ARBA00004448"/>
    </source>
</evidence>
<reference evidence="13" key="2">
    <citation type="submission" date="2014-06" db="EMBL/GenBank/DDBJ databases">
        <title>The complete genome of Blastobotrys (Arxula) adeninivorans LS3 - a yeast of biotechnological interest.</title>
        <authorList>
            <person name="Kunze G."/>
            <person name="Gaillardin C."/>
            <person name="Czernicka M."/>
            <person name="Durrens P."/>
            <person name="Martin T."/>
            <person name="Boer E."/>
            <person name="Gabaldon T."/>
            <person name="Cruz J."/>
            <person name="Talla E."/>
            <person name="Marck C."/>
            <person name="Goffeau A."/>
            <person name="Barbe V."/>
            <person name="Baret P."/>
            <person name="Baronian K."/>
            <person name="Beier S."/>
            <person name="Bleykasten C."/>
            <person name="Bode R."/>
            <person name="Casaregola S."/>
            <person name="Despons L."/>
            <person name="Fairhead C."/>
            <person name="Giersberg M."/>
            <person name="Gierski P."/>
            <person name="Hahnel U."/>
            <person name="Hartmann A."/>
            <person name="Jankowska D."/>
            <person name="Jubin C."/>
            <person name="Jung P."/>
            <person name="Lafontaine I."/>
            <person name="Leh-Louis V."/>
            <person name="Lemaire M."/>
            <person name="Marcet-Houben M."/>
            <person name="Mascher M."/>
            <person name="Morel G."/>
            <person name="Richard G.-F."/>
            <person name="Riechen J."/>
            <person name="Sacerdot C."/>
            <person name="Sarkar A."/>
            <person name="Savel G."/>
            <person name="Schacherer J."/>
            <person name="Sherman D."/>
            <person name="Straub M.-L."/>
            <person name="Stein N."/>
            <person name="Thierry A."/>
            <person name="Trautwein-Schult A."/>
            <person name="Westhof E."/>
            <person name="Worch S."/>
            <person name="Dujon B."/>
            <person name="Souciet J.-L."/>
            <person name="Wincker P."/>
            <person name="Scholz U."/>
            <person name="Neuveglise N."/>
        </authorList>
    </citation>
    <scope>NUCLEOTIDE SEQUENCE</scope>
    <source>
        <strain evidence="13">LS3</strain>
    </source>
</reference>
<comment type="subcellular location">
    <subcellularLocation>
        <location evidence="1 12">Mitochondrion inner membrane</location>
        <topology evidence="1 12">Multi-pass membrane protein</topology>
    </subcellularLocation>
</comment>
<dbReference type="PhylomeDB" id="A0A060TDL8"/>
<dbReference type="CDD" id="cd03496">
    <property type="entry name" value="SQR_TypeC_CybS"/>
    <property type="match status" value="1"/>
</dbReference>
<protein>
    <recommendedName>
        <fullName evidence="12">Succinate dehydrogenase [ubiquinone] cytochrome b small subunit</fullName>
    </recommendedName>
</protein>
<dbReference type="SUPFAM" id="SSF81343">
    <property type="entry name" value="Fumarate reductase respiratory complex transmembrane subunits"/>
    <property type="match status" value="1"/>
</dbReference>
<keyword evidence="6 12" id="KW-0809">Transit peptide</keyword>
<feature type="binding site" evidence="10">
    <location>
        <position position="113"/>
    </location>
    <ligand>
        <name>a ubiquinone</name>
        <dbReference type="ChEBI" id="CHEBI:16389"/>
        <note>ligand shared with IP/SDHB</note>
    </ligand>
</feature>
<evidence type="ECO:0000256" key="2">
    <source>
        <dbReference type="ARBA" id="ARBA00007294"/>
    </source>
</evidence>
<evidence type="ECO:0000256" key="10">
    <source>
        <dbReference type="PIRSR" id="PIRSR607992-1"/>
    </source>
</evidence>
<dbReference type="GO" id="GO:0006099">
    <property type="term" value="P:tricarboxylic acid cycle"/>
    <property type="evidence" value="ECO:0007669"/>
    <property type="project" value="TreeGrafter"/>
</dbReference>
<accession>A0A060TDL8</accession>
<evidence type="ECO:0000256" key="5">
    <source>
        <dbReference type="ARBA" id="ARBA00022792"/>
    </source>
</evidence>
<keyword evidence="5 12" id="KW-0999">Mitochondrion inner membrane</keyword>
<reference evidence="13" key="1">
    <citation type="submission" date="2014-02" db="EMBL/GenBank/DDBJ databases">
        <authorList>
            <person name="Genoscope - CEA"/>
        </authorList>
    </citation>
    <scope>NUCLEOTIDE SEQUENCE</scope>
    <source>
        <strain evidence="13">LS3</strain>
    </source>
</reference>
<evidence type="ECO:0000256" key="8">
    <source>
        <dbReference type="ARBA" id="ARBA00023128"/>
    </source>
</evidence>
<dbReference type="GO" id="GO:0046872">
    <property type="term" value="F:metal ion binding"/>
    <property type="evidence" value="ECO:0007669"/>
    <property type="project" value="UniProtKB-KW"/>
</dbReference>
<keyword evidence="4" id="KW-0812">Transmembrane</keyword>
<dbReference type="GO" id="GO:0005743">
    <property type="term" value="C:mitochondrial inner membrane"/>
    <property type="evidence" value="ECO:0007669"/>
    <property type="project" value="UniProtKB-SubCell"/>
</dbReference>
<evidence type="ECO:0000256" key="6">
    <source>
        <dbReference type="ARBA" id="ARBA00022946"/>
    </source>
</evidence>
<dbReference type="Pfam" id="PF05328">
    <property type="entry name" value="CybS"/>
    <property type="match status" value="1"/>
</dbReference>
<keyword evidence="8 12" id="KW-0496">Mitochondrion</keyword>
<evidence type="ECO:0000256" key="9">
    <source>
        <dbReference type="ARBA" id="ARBA00023136"/>
    </source>
</evidence>
<dbReference type="InterPro" id="IPR007992">
    <property type="entry name" value="CybS"/>
</dbReference>
<evidence type="ECO:0000256" key="7">
    <source>
        <dbReference type="ARBA" id="ARBA00022989"/>
    </source>
</evidence>
<keyword evidence="11" id="KW-0408">Iron</keyword>
<sequence length="161" mass="17341">MLGLRTLPALRASSRPMMRPMVQSLGLGLRTIGTIPEPPGGIVGTVNEPVKVPPPSRSHGSFHWSFERVVSAAVVPLAVLPFVTTLTPVVETTLTSLLIVHTHIGLSSCIIDYIPKRKYGAWQKVAYGALYAGSAAALYGLYEYETNDVGITEGIKKIWNA</sequence>